<protein>
    <submittedName>
        <fullName evidence="2">Cyclic di-GMP phosphodiesterase response regulator RpfG</fullName>
        <ecNumber evidence="2">3.1.4.52</ecNumber>
    </submittedName>
</protein>
<gene>
    <name evidence="2" type="primary">rpfG_2</name>
    <name evidence="2" type="ORF">NCTC10911_01424</name>
</gene>
<dbReference type="InterPro" id="IPR037522">
    <property type="entry name" value="HD_GYP_dom"/>
</dbReference>
<dbReference type="PROSITE" id="PS51832">
    <property type="entry name" value="HD_GYP"/>
    <property type="match status" value="1"/>
</dbReference>
<dbReference type="EC" id="3.1.4.52" evidence="2"/>
<dbReference type="Pfam" id="PF13487">
    <property type="entry name" value="HD_5"/>
    <property type="match status" value="1"/>
</dbReference>
<accession>A0A381A081</accession>
<organism evidence="2 3">
    <name type="scientific">Bordetella pertussis</name>
    <dbReference type="NCBI Taxonomy" id="520"/>
    <lineage>
        <taxon>Bacteria</taxon>
        <taxon>Pseudomonadati</taxon>
        <taxon>Pseudomonadota</taxon>
        <taxon>Betaproteobacteria</taxon>
        <taxon>Burkholderiales</taxon>
        <taxon>Alcaligenaceae</taxon>
        <taxon>Bordetella</taxon>
    </lineage>
</organism>
<dbReference type="PANTHER" id="PTHR45228:SF5">
    <property type="entry name" value="CYCLIC DI-GMP PHOSPHODIESTERASE VC_1348-RELATED"/>
    <property type="match status" value="1"/>
</dbReference>
<feature type="domain" description="HD-GYP" evidence="1">
    <location>
        <begin position="1"/>
        <end position="148"/>
    </location>
</feature>
<dbReference type="CDD" id="cd00077">
    <property type="entry name" value="HDc"/>
    <property type="match status" value="1"/>
</dbReference>
<dbReference type="Proteomes" id="UP000255014">
    <property type="component" value="Unassembled WGS sequence"/>
</dbReference>
<evidence type="ECO:0000313" key="2">
    <source>
        <dbReference type="EMBL" id="SUV64401.1"/>
    </source>
</evidence>
<dbReference type="InterPro" id="IPR052020">
    <property type="entry name" value="Cyclic_di-GMP/3'3'-cGAMP_PDE"/>
</dbReference>
<dbReference type="PANTHER" id="PTHR45228">
    <property type="entry name" value="CYCLIC DI-GMP PHOSPHODIESTERASE TM_0186-RELATED"/>
    <property type="match status" value="1"/>
</dbReference>
<dbReference type="Gene3D" id="1.10.3210.10">
    <property type="entry name" value="Hypothetical protein af1432"/>
    <property type="match status" value="1"/>
</dbReference>
<evidence type="ECO:0000259" key="1">
    <source>
        <dbReference type="PROSITE" id="PS51832"/>
    </source>
</evidence>
<dbReference type="AlphaFoldDB" id="A0A381A081"/>
<dbReference type="SUPFAM" id="SSF109604">
    <property type="entry name" value="HD-domain/PDEase-like"/>
    <property type="match status" value="1"/>
</dbReference>
<dbReference type="InterPro" id="IPR003607">
    <property type="entry name" value="HD/PDEase_dom"/>
</dbReference>
<evidence type="ECO:0000313" key="3">
    <source>
        <dbReference type="Proteomes" id="UP000255014"/>
    </source>
</evidence>
<dbReference type="EMBL" id="UFTT01000002">
    <property type="protein sequence ID" value="SUV64401.1"/>
    <property type="molecule type" value="Genomic_DNA"/>
</dbReference>
<proteinExistence type="predicted"/>
<keyword evidence="2" id="KW-0378">Hydrolase</keyword>
<dbReference type="GO" id="GO:0071111">
    <property type="term" value="F:cyclic-guanylate-specific phosphodiesterase activity"/>
    <property type="evidence" value="ECO:0007669"/>
    <property type="project" value="UniProtKB-EC"/>
</dbReference>
<sequence length="165" mass="19127">MKLPAYRQDMGELHNLSIRRGTLTDEDRFAINDHIVQTLIMLKQLPWPRHLERVPDIAANHHEKMDGTGYPRRLPGEALHLTERVMAVADVFEALTAADRPYKLPKTLSESLRIMAVMCKERHLDTELYLYFLRSRIWLAYAQQHMNPSQIDDVDIEALARIAQG</sequence>
<name>A0A381A081_BORPT</name>
<reference evidence="2 3" key="1">
    <citation type="submission" date="2018-06" db="EMBL/GenBank/DDBJ databases">
        <authorList>
            <consortium name="Pathogen Informatics"/>
            <person name="Doyle S."/>
        </authorList>
    </citation>
    <scope>NUCLEOTIDE SEQUENCE [LARGE SCALE GENOMIC DNA]</scope>
    <source>
        <strain evidence="2 3">NCTC10911</strain>
    </source>
</reference>